<feature type="active site" description="Phosphocysteine intermediate" evidence="13">
    <location>
        <position position="155"/>
    </location>
</feature>
<dbReference type="InterPro" id="IPR012340">
    <property type="entry name" value="NA-bd_OB-fold"/>
</dbReference>
<keyword evidence="2 12" id="KW-0507">mRNA processing</keyword>
<dbReference type="SUPFAM" id="SSF50249">
    <property type="entry name" value="Nucleic acid-binding proteins"/>
    <property type="match status" value="1"/>
</dbReference>
<dbReference type="Proteomes" id="UP001620645">
    <property type="component" value="Unassembled WGS sequence"/>
</dbReference>
<keyword evidence="10 12" id="KW-0539">Nucleus</keyword>
<name>A0ABD2KGY1_HETSC</name>
<evidence type="ECO:0000259" key="18">
    <source>
        <dbReference type="PROSITE" id="PS50056"/>
    </source>
</evidence>
<reference evidence="19 20" key="1">
    <citation type="submission" date="2024-10" db="EMBL/GenBank/DDBJ databases">
        <authorList>
            <person name="Kim D."/>
        </authorList>
    </citation>
    <scope>NUCLEOTIDE SEQUENCE [LARGE SCALE GENOMIC DNA]</scope>
    <source>
        <strain evidence="19">Taebaek</strain>
    </source>
</reference>
<evidence type="ECO:0000256" key="1">
    <source>
        <dbReference type="ARBA" id="ARBA00004123"/>
    </source>
</evidence>
<organism evidence="19 20">
    <name type="scientific">Heterodera schachtii</name>
    <name type="common">Sugarbeet cyst nematode worm</name>
    <name type="synonym">Tylenchus schachtii</name>
    <dbReference type="NCBI Taxonomy" id="97005"/>
    <lineage>
        <taxon>Eukaryota</taxon>
        <taxon>Metazoa</taxon>
        <taxon>Ecdysozoa</taxon>
        <taxon>Nematoda</taxon>
        <taxon>Chromadorea</taxon>
        <taxon>Rhabditida</taxon>
        <taxon>Tylenchina</taxon>
        <taxon>Tylenchomorpha</taxon>
        <taxon>Tylenchoidea</taxon>
        <taxon>Heteroderidae</taxon>
        <taxon>Heteroderinae</taxon>
        <taxon>Heterodera</taxon>
    </lineage>
</organism>
<dbReference type="SUPFAM" id="SSF56091">
    <property type="entry name" value="DNA ligase/mRNA capping enzyme, catalytic domain"/>
    <property type="match status" value="1"/>
</dbReference>
<sequence>MPKRKLLSLEQNDNPSLENGQNLKANQRTRLPPRWLYCPPMGKVVAQRFLPMKTPLDSSYDHLIESPKYFFHPSSVFRAPLLGATKGAKIGLWVDLTNSDNFYNEEEVLNNGSKFLKMKMVGHKQTPTPEQTTAFIEAIDRFITKNPDDVIVVHCTHGFNRTGFLISAYLYEKCGMGIEMAVREFAECRPNGIYKQYYLDDLRKRYGDEDEDEMTFPGRPLWENGPISDEEFTNNGAFVMEATSNNSDVGIASNGPSSSSNNGTQMAKNITNLSGKGTPKFMDGKVVNVSYVEDPNKRRQVQDKTRLFCGYGSKVFPGSQPVSLEGPQGNNNIEFLAQEPYMVSWKADGVRYLVLIDGKYQVYAFDRDNNPFLIRSMAFIRRPRQKPLEDDDFVHDTLVDAEMVIDQNEGQQIPRLLIYDLVRFQGEDLRQKPFNVRFEMIENELIRPRTEAFKAGLLKREEEPIGVRRKGFWNIESTRRLLEPGFLSCHEVDGLVFQPVNGGYVSGRCDKLLKWKPPELSSIDFRLDIKKVIRPGELPEFVGNLHVLHADKPFATIKATRQLLPYNNKIIECKFSRETKRWEFMRERTDKSHPNACSTAESVWNTIQNPINKNDLLNFISQYGYGVKRLN</sequence>
<dbReference type="PROSITE" id="PS50056">
    <property type="entry name" value="TYR_PHOSPHATASE_2"/>
    <property type="match status" value="1"/>
</dbReference>
<dbReference type="PROSITE" id="PS00383">
    <property type="entry name" value="TYR_PHOSPHATASE_1"/>
    <property type="match status" value="1"/>
</dbReference>
<keyword evidence="7" id="KW-0904">Protein phosphatase</keyword>
<dbReference type="GO" id="GO:0004651">
    <property type="term" value="F:polynucleotide 5'-phosphatase activity"/>
    <property type="evidence" value="ECO:0007669"/>
    <property type="project" value="UniProtKB-UniRule"/>
</dbReference>
<dbReference type="PROSITE" id="PS50054">
    <property type="entry name" value="TYR_PHOSPHATASE_DUAL"/>
    <property type="match status" value="1"/>
</dbReference>
<keyword evidence="6 12" id="KW-0378">Hydrolase</keyword>
<dbReference type="Gene3D" id="3.90.190.10">
    <property type="entry name" value="Protein tyrosine phosphatase superfamily"/>
    <property type="match status" value="1"/>
</dbReference>
<dbReference type="InterPro" id="IPR017074">
    <property type="entry name" value="mRNA_cap_enz_bifunc"/>
</dbReference>
<evidence type="ECO:0000256" key="9">
    <source>
        <dbReference type="ARBA" id="ARBA00023134"/>
    </source>
</evidence>
<keyword evidence="20" id="KW-1185">Reference proteome</keyword>
<evidence type="ECO:0000256" key="12">
    <source>
        <dbReference type="PIRNR" id="PIRNR036958"/>
    </source>
</evidence>
<dbReference type="CDD" id="cd07895">
    <property type="entry name" value="Adenylation_mRNA_capping"/>
    <property type="match status" value="1"/>
</dbReference>
<dbReference type="GO" id="GO:0005634">
    <property type="term" value="C:nucleus"/>
    <property type="evidence" value="ECO:0007669"/>
    <property type="project" value="UniProtKB-SubCell"/>
</dbReference>
<dbReference type="InterPro" id="IPR051029">
    <property type="entry name" value="mRNA_Capping_Enz/RNA_Phosphat"/>
</dbReference>
<dbReference type="InterPro" id="IPR016130">
    <property type="entry name" value="Tyr_Pase_AS"/>
</dbReference>
<dbReference type="InterPro" id="IPR013846">
    <property type="entry name" value="mRNA_cap_enzyme_C"/>
</dbReference>
<keyword evidence="8 12" id="KW-0506">mRNA capping</keyword>
<evidence type="ECO:0000256" key="11">
    <source>
        <dbReference type="ARBA" id="ARBA00044624"/>
    </source>
</evidence>
<dbReference type="GO" id="GO:0140818">
    <property type="term" value="F:mRNA 5'-triphosphate monophosphatase activity"/>
    <property type="evidence" value="ECO:0007669"/>
    <property type="project" value="UniProtKB-EC"/>
</dbReference>
<feature type="binding site" evidence="15">
    <location>
        <begin position="514"/>
        <end position="516"/>
    </location>
    <ligand>
        <name>GTP</name>
        <dbReference type="ChEBI" id="CHEBI:37565"/>
    </ligand>
</feature>
<dbReference type="GO" id="GO:0004484">
    <property type="term" value="F:mRNA guanylyltransferase activity"/>
    <property type="evidence" value="ECO:0007669"/>
    <property type="project" value="UniProtKB-UniRule"/>
</dbReference>
<dbReference type="GO" id="GO:0006370">
    <property type="term" value="P:7-methylguanosine mRNA capping"/>
    <property type="evidence" value="ECO:0007669"/>
    <property type="project" value="UniProtKB-UniRule"/>
</dbReference>
<proteinExistence type="inferred from homology"/>
<accession>A0ABD2KGY1</accession>
<dbReference type="PANTHER" id="PTHR10367">
    <property type="entry name" value="MRNA-CAPPING ENZYME"/>
    <property type="match status" value="1"/>
</dbReference>
<gene>
    <name evidence="19" type="ORF">niasHS_003570</name>
</gene>
<feature type="binding site" evidence="15">
    <location>
        <begin position="400"/>
        <end position="402"/>
    </location>
    <ligand>
        <name>GTP</name>
        <dbReference type="ChEBI" id="CHEBI:37565"/>
    </ligand>
</feature>
<dbReference type="InterPro" id="IPR001339">
    <property type="entry name" value="mRNA_cap_enzyme_adenylation"/>
</dbReference>
<evidence type="ECO:0000313" key="19">
    <source>
        <dbReference type="EMBL" id="KAL3102161.1"/>
    </source>
</evidence>
<evidence type="ECO:0000256" key="10">
    <source>
        <dbReference type="ARBA" id="ARBA00023242"/>
    </source>
</evidence>
<evidence type="ECO:0000256" key="15">
    <source>
        <dbReference type="PIRSR" id="PIRSR036958-3"/>
    </source>
</evidence>
<dbReference type="GO" id="GO:0004721">
    <property type="term" value="F:phosphoprotein phosphatase activity"/>
    <property type="evidence" value="ECO:0007669"/>
    <property type="project" value="UniProtKB-UniRule"/>
</dbReference>
<feature type="domain" description="Tyrosine specific protein phosphatases" evidence="18">
    <location>
        <begin position="133"/>
        <end position="193"/>
    </location>
</feature>
<dbReference type="Pfam" id="PF03919">
    <property type="entry name" value="mRNA_cap_C"/>
    <property type="match status" value="1"/>
</dbReference>
<feature type="active site" description="N6-GMP-lysine intermediate" evidence="14">
    <location>
        <position position="346"/>
    </location>
</feature>
<dbReference type="SUPFAM" id="SSF52799">
    <property type="entry name" value="(Phosphotyrosine protein) phosphatases II"/>
    <property type="match status" value="1"/>
</dbReference>
<dbReference type="Gene3D" id="2.40.50.140">
    <property type="entry name" value="Nucleic acid-binding proteins"/>
    <property type="match status" value="1"/>
</dbReference>
<dbReference type="InterPro" id="IPR029021">
    <property type="entry name" value="Prot-tyrosine_phosphatase-like"/>
</dbReference>
<comment type="subcellular location">
    <subcellularLocation>
        <location evidence="1 12">Nucleus</location>
    </subcellularLocation>
</comment>
<dbReference type="Pfam" id="PF00782">
    <property type="entry name" value="DSPc"/>
    <property type="match status" value="1"/>
</dbReference>
<dbReference type="PIRSF" id="PIRSF036958">
    <property type="entry name" value="mRNA_capping_HCE"/>
    <property type="match status" value="1"/>
</dbReference>
<feature type="binding site" evidence="15">
    <location>
        <position position="367"/>
    </location>
    <ligand>
        <name>GTP</name>
        <dbReference type="ChEBI" id="CHEBI:37565"/>
    </ligand>
</feature>
<evidence type="ECO:0000256" key="2">
    <source>
        <dbReference type="ARBA" id="ARBA00022664"/>
    </source>
</evidence>
<evidence type="ECO:0000256" key="7">
    <source>
        <dbReference type="ARBA" id="ARBA00022912"/>
    </source>
</evidence>
<comment type="catalytic activity">
    <reaction evidence="12">
        <text>a 5'-end triphospho-ribonucleoside in mRNA + H2O = a 5'-end diphospho-ribonucleoside in mRNA + phosphate + H(+)</text>
        <dbReference type="Rhea" id="RHEA:67004"/>
        <dbReference type="Rhea" id="RHEA-COMP:17164"/>
        <dbReference type="Rhea" id="RHEA-COMP:17165"/>
        <dbReference type="ChEBI" id="CHEBI:15377"/>
        <dbReference type="ChEBI" id="CHEBI:15378"/>
        <dbReference type="ChEBI" id="CHEBI:43474"/>
        <dbReference type="ChEBI" id="CHEBI:167616"/>
        <dbReference type="ChEBI" id="CHEBI:167618"/>
        <dbReference type="EC" id="3.6.1.74"/>
    </reaction>
</comment>
<feature type="compositionally biased region" description="Polar residues" evidence="16">
    <location>
        <begin position="9"/>
        <end position="25"/>
    </location>
</feature>
<evidence type="ECO:0000256" key="8">
    <source>
        <dbReference type="ARBA" id="ARBA00023042"/>
    </source>
</evidence>
<evidence type="ECO:0000313" key="20">
    <source>
        <dbReference type="Proteomes" id="UP001620645"/>
    </source>
</evidence>
<evidence type="ECO:0000256" key="13">
    <source>
        <dbReference type="PIRSR" id="PIRSR036958-1"/>
    </source>
</evidence>
<dbReference type="GO" id="GO:0005525">
    <property type="term" value="F:GTP binding"/>
    <property type="evidence" value="ECO:0007669"/>
    <property type="project" value="UniProtKB-UniRule"/>
</dbReference>
<evidence type="ECO:0000256" key="6">
    <source>
        <dbReference type="ARBA" id="ARBA00022801"/>
    </source>
</evidence>
<dbReference type="EC" id="2.7.7.50" evidence="12"/>
<dbReference type="Gene3D" id="3.30.470.30">
    <property type="entry name" value="DNA ligase/mRNA capping enzyme"/>
    <property type="match status" value="1"/>
</dbReference>
<feature type="binding site" evidence="15">
    <location>
        <position position="351"/>
    </location>
    <ligand>
        <name>GTP</name>
        <dbReference type="ChEBI" id="CHEBI:37565"/>
    </ligand>
</feature>
<evidence type="ECO:0000256" key="4">
    <source>
        <dbReference type="ARBA" id="ARBA00022695"/>
    </source>
</evidence>
<keyword evidence="4 12" id="KW-0548">Nucleotidyltransferase</keyword>
<dbReference type="InterPro" id="IPR000340">
    <property type="entry name" value="Dual-sp_phosphatase_cat-dom"/>
</dbReference>
<dbReference type="FunFam" id="2.40.50.140:FF:000291">
    <property type="entry name" value="mRNA-capping enzyme"/>
    <property type="match status" value="1"/>
</dbReference>
<protein>
    <recommendedName>
        <fullName evidence="12">mRNA-capping enzyme</fullName>
    </recommendedName>
    <domain>
        <recommendedName>
            <fullName evidence="12">mRNA 5'-triphosphate monophosphatase</fullName>
            <ecNumber evidence="12">3.6.1.74</ecNumber>
        </recommendedName>
        <alternativeName>
            <fullName evidence="12">mRNA 5'-phosphatase</fullName>
        </alternativeName>
    </domain>
    <domain>
        <recommendedName>
            <fullName evidence="12">mRNA guanylyltransferase</fullName>
            <ecNumber evidence="12">2.7.7.50</ecNumber>
        </recommendedName>
        <alternativeName>
            <fullName evidence="12">GTP--RNA guanylyltransferase</fullName>
            <shortName evidence="12">GTase</shortName>
        </alternativeName>
    </domain>
</protein>
<feature type="domain" description="Tyrosine-protein phosphatase" evidence="17">
    <location>
        <begin position="60"/>
        <end position="212"/>
    </location>
</feature>
<keyword evidence="5 12" id="KW-0547">Nucleotide-binding</keyword>
<evidence type="ECO:0000256" key="5">
    <source>
        <dbReference type="ARBA" id="ARBA00022741"/>
    </source>
</evidence>
<comment type="caution">
    <text evidence="19">The sequence shown here is derived from an EMBL/GenBank/DDBJ whole genome shotgun (WGS) entry which is preliminary data.</text>
</comment>
<evidence type="ECO:0000256" key="16">
    <source>
        <dbReference type="SAM" id="MobiDB-lite"/>
    </source>
</evidence>
<feature type="region of interest" description="Disordered" evidence="16">
    <location>
        <begin position="1"/>
        <end position="25"/>
    </location>
</feature>
<comment type="catalytic activity">
    <reaction evidence="11">
        <text>a 5'-end diphospho-ribonucleoside in mRNA + GTP + H(+) = a 5'-end (5'-triphosphoguanosine)-ribonucleoside in mRNA + diphosphate</text>
        <dbReference type="Rhea" id="RHEA:67012"/>
        <dbReference type="Rhea" id="RHEA-COMP:17165"/>
        <dbReference type="Rhea" id="RHEA-COMP:17166"/>
        <dbReference type="ChEBI" id="CHEBI:15378"/>
        <dbReference type="ChEBI" id="CHEBI:33019"/>
        <dbReference type="ChEBI" id="CHEBI:37565"/>
        <dbReference type="ChEBI" id="CHEBI:167616"/>
        <dbReference type="ChEBI" id="CHEBI:167617"/>
        <dbReference type="EC" id="2.7.7.50"/>
    </reaction>
    <physiologicalReaction direction="left-to-right" evidence="11">
        <dbReference type="Rhea" id="RHEA:67013"/>
    </physiologicalReaction>
</comment>
<evidence type="ECO:0000259" key="17">
    <source>
        <dbReference type="PROSITE" id="PS50054"/>
    </source>
</evidence>
<dbReference type="PANTHER" id="PTHR10367:SF17">
    <property type="entry name" value="MRNA-CAPPING ENZYME"/>
    <property type="match status" value="1"/>
</dbReference>
<dbReference type="InterPro" id="IPR020422">
    <property type="entry name" value="TYR_PHOSPHATASE_DUAL_dom"/>
</dbReference>
<dbReference type="Pfam" id="PF01331">
    <property type="entry name" value="mRNA_cap_enzyme"/>
    <property type="match status" value="1"/>
</dbReference>
<dbReference type="InterPro" id="IPR000387">
    <property type="entry name" value="Tyr_Pase_dom"/>
</dbReference>
<comment type="similarity">
    <text evidence="12">In the N-terminal section; belongs to the non-receptor class of the protein-tyrosine phosphatase family.</text>
</comment>
<dbReference type="EC" id="3.6.1.74" evidence="12"/>
<evidence type="ECO:0000256" key="3">
    <source>
        <dbReference type="ARBA" id="ARBA00022679"/>
    </source>
</evidence>
<keyword evidence="3 12" id="KW-0808">Transferase</keyword>
<keyword evidence="9 12" id="KW-0342">GTP-binding</keyword>
<comment type="function">
    <text evidence="12">Bifunctional mRNA-capping enzyme exhibiting RNA 5'-triphosphate monophosphatase activity in the N-terminal part and mRNA guanylyltransferase activity in the C-terminal part. Catalyzes the first two steps of cap formation: by removing the gamma-phosphate from the 5'-triphosphate end of nascent mRNA to yield a diphosphate end, and by transferring the GMP moiety of GTP to the 5'-diphosphate terminus of RNA via a covalent enzyme-GMP reaction intermediate.</text>
</comment>
<dbReference type="AlphaFoldDB" id="A0ABD2KGY1"/>
<feature type="binding site" evidence="15">
    <location>
        <begin position="586"/>
        <end position="591"/>
    </location>
    <ligand>
        <name>GTP</name>
        <dbReference type="ChEBI" id="CHEBI:37565"/>
    </ligand>
</feature>
<dbReference type="EMBL" id="JBICCN010000026">
    <property type="protein sequence ID" value="KAL3102161.1"/>
    <property type="molecule type" value="Genomic_DNA"/>
</dbReference>
<evidence type="ECO:0000256" key="14">
    <source>
        <dbReference type="PIRSR" id="PIRSR036958-2"/>
    </source>
</evidence>
<comment type="similarity">
    <text evidence="12">In the C-terminal section; belongs to the eukaryotic GTase family.</text>
</comment>